<proteinExistence type="predicted"/>
<gene>
    <name evidence="2" type="ORF">SEPMUDRAFT_119313</name>
</gene>
<organism evidence="2 3">
    <name type="scientific">Sphaerulina musiva (strain SO2202)</name>
    <name type="common">Poplar stem canker fungus</name>
    <name type="synonym">Septoria musiva</name>
    <dbReference type="NCBI Taxonomy" id="692275"/>
    <lineage>
        <taxon>Eukaryota</taxon>
        <taxon>Fungi</taxon>
        <taxon>Dikarya</taxon>
        <taxon>Ascomycota</taxon>
        <taxon>Pezizomycotina</taxon>
        <taxon>Dothideomycetes</taxon>
        <taxon>Dothideomycetidae</taxon>
        <taxon>Mycosphaerellales</taxon>
        <taxon>Mycosphaerellaceae</taxon>
        <taxon>Sphaerulina</taxon>
    </lineage>
</organism>
<accession>N1QI04</accession>
<sequence length="382" mass="44562">MRLKKKPRILTRPYWRHLFERAQSKLNTTPAQEQLDERFKNLPAELRLEIQEHYLRADPIRVGDDGELRHPLVDKNVTCPDLRETAALYRAAPIVLSYYLLKTGQHGRYYFDLDSSSKPWAPYSYFLEHHDRHLGRAHRKHLRLEIRITIPSNCYKKLRFRCDELGRVTFQPGHEHACRSRHCERPEQQVNVWRHIDTHTNRISEHTEIPRENINTEVAFVHYKCQACGCAHARCKLKLMCMGPPYMVLCLMAYVVISWQTAYCGWDIYKKWRAQIRLQPGIHRYTLYASFLLPVFLGGVFLTPLAMPLKWTVQGSEKAAQMVVQIIERRQTARKAMKQRIRADAEAVAATDASRKQGTVSAVQLGSFPFENRPSEPMIGSE</sequence>
<feature type="transmembrane region" description="Helical" evidence="1">
    <location>
        <begin position="287"/>
        <end position="307"/>
    </location>
</feature>
<dbReference type="HOGENOM" id="CLU_723944_0_0_1"/>
<keyword evidence="1" id="KW-0472">Membrane</keyword>
<reference evidence="2 3" key="1">
    <citation type="journal article" date="2012" name="PLoS Pathog.">
        <title>Diverse lifestyles and strategies of plant pathogenesis encoded in the genomes of eighteen Dothideomycetes fungi.</title>
        <authorList>
            <person name="Ohm R.A."/>
            <person name="Feau N."/>
            <person name="Henrissat B."/>
            <person name="Schoch C.L."/>
            <person name="Horwitz B.A."/>
            <person name="Barry K.W."/>
            <person name="Condon B.J."/>
            <person name="Copeland A.C."/>
            <person name="Dhillon B."/>
            <person name="Glaser F."/>
            <person name="Hesse C.N."/>
            <person name="Kosti I."/>
            <person name="LaButti K."/>
            <person name="Lindquist E.A."/>
            <person name="Lucas S."/>
            <person name="Salamov A.A."/>
            <person name="Bradshaw R.E."/>
            <person name="Ciuffetti L."/>
            <person name="Hamelin R.C."/>
            <person name="Kema G.H.J."/>
            <person name="Lawrence C."/>
            <person name="Scott J.A."/>
            <person name="Spatafora J.W."/>
            <person name="Turgeon B.G."/>
            <person name="de Wit P.J.G.M."/>
            <person name="Zhong S."/>
            <person name="Goodwin S.B."/>
            <person name="Grigoriev I.V."/>
        </authorList>
    </citation>
    <scope>NUCLEOTIDE SEQUENCE [LARGE SCALE GENOMIC DNA]</scope>
    <source>
        <strain evidence="2 3">SO2202</strain>
    </source>
</reference>
<evidence type="ECO:0000313" key="3">
    <source>
        <dbReference type="Proteomes" id="UP000016931"/>
    </source>
</evidence>
<keyword evidence="3" id="KW-1185">Reference proteome</keyword>
<dbReference type="AlphaFoldDB" id="N1QI04"/>
<dbReference type="GeneID" id="27898636"/>
<keyword evidence="1" id="KW-0812">Transmembrane</keyword>
<evidence type="ECO:0000313" key="2">
    <source>
        <dbReference type="EMBL" id="EMF10788.1"/>
    </source>
</evidence>
<dbReference type="RefSeq" id="XP_016758909.1">
    <property type="nucleotide sequence ID" value="XM_016901499.1"/>
</dbReference>
<dbReference type="Proteomes" id="UP000016931">
    <property type="component" value="Unassembled WGS sequence"/>
</dbReference>
<feature type="transmembrane region" description="Helical" evidence="1">
    <location>
        <begin position="246"/>
        <end position="266"/>
    </location>
</feature>
<keyword evidence="1" id="KW-1133">Transmembrane helix</keyword>
<name>N1QI04_SPHMS</name>
<protein>
    <submittedName>
        <fullName evidence="2">Uncharacterized protein</fullName>
    </submittedName>
</protein>
<dbReference type="EMBL" id="KB456267">
    <property type="protein sequence ID" value="EMF10788.1"/>
    <property type="molecule type" value="Genomic_DNA"/>
</dbReference>
<evidence type="ECO:0000256" key="1">
    <source>
        <dbReference type="SAM" id="Phobius"/>
    </source>
</evidence>